<dbReference type="EMBL" id="CDQK01000004">
    <property type="protein sequence ID" value="CEP23596.1"/>
    <property type="molecule type" value="Genomic_DNA"/>
</dbReference>
<dbReference type="GO" id="GO:0005737">
    <property type="term" value="C:cytoplasm"/>
    <property type="evidence" value="ECO:0007669"/>
    <property type="project" value="UniProtKB-SubCell"/>
</dbReference>
<feature type="domain" description="UNC-45/Cro1/She4 central" evidence="3">
    <location>
        <begin position="140"/>
        <end position="266"/>
    </location>
</feature>
<reference evidence="4" key="1">
    <citation type="submission" date="2014-12" db="EMBL/GenBank/DDBJ databases">
        <authorList>
            <person name="Jaenicke S."/>
        </authorList>
    </citation>
    <scope>NUCLEOTIDE SEQUENCE [LARGE SCALE GENOMIC DNA]</scope>
    <source>
        <strain evidence="4">CBS1600</strain>
    </source>
</reference>
<evidence type="ECO:0000313" key="7">
    <source>
        <dbReference type="Proteomes" id="UP000094389"/>
    </source>
</evidence>
<dbReference type="Gene3D" id="1.25.10.100">
    <property type="match status" value="1"/>
</dbReference>
<keyword evidence="2" id="KW-0963">Cytoplasm</keyword>
<organism evidence="4 6">
    <name type="scientific">Cyberlindnera jadinii (strain ATCC 18201 / CBS 1600 / BCRC 20928 / JCM 3617 / NBRC 0987 / NRRL Y-1542)</name>
    <name type="common">Torula yeast</name>
    <name type="synonym">Candida utilis</name>
    <dbReference type="NCBI Taxonomy" id="983966"/>
    <lineage>
        <taxon>Eukaryota</taxon>
        <taxon>Fungi</taxon>
        <taxon>Dikarya</taxon>
        <taxon>Ascomycota</taxon>
        <taxon>Saccharomycotina</taxon>
        <taxon>Saccharomycetes</taxon>
        <taxon>Phaffomycetales</taxon>
        <taxon>Phaffomycetaceae</taxon>
        <taxon>Cyberlindnera</taxon>
    </lineage>
</organism>
<accession>A0A1E4S235</accession>
<reference evidence="6" key="2">
    <citation type="journal article" date="2015" name="J. Biotechnol.">
        <title>The structure of the Cyberlindnera jadinii genome and its relation to Candida utilis analyzed by the occurrence of single nucleotide polymorphisms.</title>
        <authorList>
            <person name="Rupp O."/>
            <person name="Brinkrolf K."/>
            <person name="Buerth C."/>
            <person name="Kunigo M."/>
            <person name="Schneider J."/>
            <person name="Jaenicke S."/>
            <person name="Goesmann A."/>
            <person name="Puehler A."/>
            <person name="Jaeger K.-E."/>
            <person name="Ernst J.F."/>
        </authorList>
    </citation>
    <scope>NUCLEOTIDE SEQUENCE [LARGE SCALE GENOMIC DNA]</scope>
    <source>
        <strain evidence="6">ATCC 18201 / CBS 1600 / BCRC 20928 / JCM 3617 / NBRC 0987 / NRRL Y-1542</strain>
    </source>
</reference>
<dbReference type="Proteomes" id="UP000094389">
    <property type="component" value="Unassembled WGS sequence"/>
</dbReference>
<proteinExistence type="predicted"/>
<dbReference type="STRING" id="983966.A0A0H5C6A1"/>
<dbReference type="PANTHER" id="PTHR45994">
    <property type="entry name" value="FI21225P1"/>
    <property type="match status" value="1"/>
</dbReference>
<evidence type="ECO:0000256" key="2">
    <source>
        <dbReference type="ARBA" id="ARBA00022490"/>
    </source>
</evidence>
<dbReference type="Proteomes" id="UP000038830">
    <property type="component" value="Unassembled WGS sequence"/>
</dbReference>
<dbReference type="PANTHER" id="PTHR45994:SF1">
    <property type="entry name" value="FI21225P1"/>
    <property type="match status" value="1"/>
</dbReference>
<dbReference type="Pfam" id="PF11701">
    <property type="entry name" value="UNC45-central"/>
    <property type="match status" value="1"/>
</dbReference>
<dbReference type="SUPFAM" id="SSF48371">
    <property type="entry name" value="ARM repeat"/>
    <property type="match status" value="1"/>
</dbReference>
<sequence>MTEDVTDKLSQLNIDDKVLGSDGSLIQRLYNGANVDDPLDVFNSASHEELDQLVKKFPARTLELFSDNSLPPKLLITSINTETSLSYLKLLVSLIKRNDGNDVDYYLKLVSSLVNEFEYQVKDLNPIISVIVPHFSSSDLVQVILVKLYAVYKEQIIPPLKDSVELLSVNGEVITCCQLLVLLFQLNAKSAVDIFQLDSVQLMLYDAGSSHSTKIIENGLNLLSTACVDEPTRNAIFSKYLDQLIQGTNQTDINIKTLAALVIVKTWNFQALDTNQKISLEDLTNIFIVNLNSHSIEGLAYLSMKKSIRSHLRKDGEFVIELVQKLETPGSDLYGILLIIGNLTTLEEEEETSQLKRHAQKGLDEEIEESQDDIFEFMDDLMELSIVSKFCSHSKISKQCMEQGMKIFYNLSKNKANHEQLVKQGALIRIMEFIGRETEVTDYKLMAFKALSMILTTSDPHLVFGPNASLKTAVNYLFQFLAMDNISLRDQFQILLSLTNLSVIDHGPLTSEQWDELDDELVQTDHPMVKTSILELISNLMQHRSNLPALFNWANPKNKKRYDLIVKMTRLPDVKAQCSAISSLSFGVTFQLIGEELLKDKPLRDNLLQVLNEQPKERELVERAAFVFYYLLFYADVTENKTIFTDKKTIIDTLDRAIGACHNEEALEMLKECKSLVSNL</sequence>
<dbReference type="InterPro" id="IPR024660">
    <property type="entry name" value="UCS_central_dom"/>
</dbReference>
<accession>A0A0H5C6A1</accession>
<name>A0A0H5C6A1_CYBJN</name>
<evidence type="ECO:0000313" key="4">
    <source>
        <dbReference type="EMBL" id="CEP23596.1"/>
    </source>
</evidence>
<evidence type="ECO:0000259" key="3">
    <source>
        <dbReference type="Pfam" id="PF11701"/>
    </source>
</evidence>
<dbReference type="OMA" id="IRIMEFI"/>
<reference evidence="5 7" key="3">
    <citation type="journal article" date="2016" name="Proc. Natl. Acad. Sci. U.S.A.">
        <title>Comparative genomics of biotechnologically important yeasts.</title>
        <authorList>
            <person name="Riley R."/>
            <person name="Haridas S."/>
            <person name="Wolfe K.H."/>
            <person name="Lopes M.R."/>
            <person name="Hittinger C.T."/>
            <person name="Goeker M."/>
            <person name="Salamov A.A."/>
            <person name="Wisecaver J.H."/>
            <person name="Long T.M."/>
            <person name="Calvey C.H."/>
            <person name="Aerts A.L."/>
            <person name="Barry K.W."/>
            <person name="Choi C."/>
            <person name="Clum A."/>
            <person name="Coughlan A.Y."/>
            <person name="Deshpande S."/>
            <person name="Douglass A.P."/>
            <person name="Hanson S.J."/>
            <person name="Klenk H.-P."/>
            <person name="LaButti K.M."/>
            <person name="Lapidus A."/>
            <person name="Lindquist E.A."/>
            <person name="Lipzen A.M."/>
            <person name="Meier-Kolthoff J.P."/>
            <person name="Ohm R.A."/>
            <person name="Otillar R.P."/>
            <person name="Pangilinan J.L."/>
            <person name="Peng Y."/>
            <person name="Rokas A."/>
            <person name="Rosa C.A."/>
            <person name="Scheuner C."/>
            <person name="Sibirny A.A."/>
            <person name="Slot J.C."/>
            <person name="Stielow J.B."/>
            <person name="Sun H."/>
            <person name="Kurtzman C.P."/>
            <person name="Blackwell M."/>
            <person name="Grigoriev I.V."/>
            <person name="Jeffries T.W."/>
        </authorList>
    </citation>
    <scope>NUCLEOTIDE SEQUENCE [LARGE SCALE GENOMIC DNA]</scope>
    <source>
        <strain evidence="7">ATCC 18201 / CBS 1600 / BCRC 20928 / JCM 3617 / NBRC 0987 / NRRL Y-1542</strain>
        <strain evidence="5">NRRL Y-1542</strain>
    </source>
</reference>
<evidence type="ECO:0000256" key="1">
    <source>
        <dbReference type="ARBA" id="ARBA00004496"/>
    </source>
</evidence>
<dbReference type="GO" id="GO:0051879">
    <property type="term" value="F:Hsp90 protein binding"/>
    <property type="evidence" value="ECO:0007669"/>
    <property type="project" value="TreeGrafter"/>
</dbReference>
<comment type="subcellular location">
    <subcellularLocation>
        <location evidence="1">Cytoplasm</location>
    </subcellularLocation>
</comment>
<dbReference type="AlphaFoldDB" id="A0A0H5C6A1"/>
<keyword evidence="7" id="KW-1185">Reference proteome</keyword>
<dbReference type="InterPro" id="IPR016024">
    <property type="entry name" value="ARM-type_fold"/>
</dbReference>
<evidence type="ECO:0000313" key="5">
    <source>
        <dbReference type="EMBL" id="ODV73520.1"/>
    </source>
</evidence>
<gene>
    <name evidence="4" type="ORF">BN1211_4220</name>
    <name evidence="5" type="ORF">CYBJADRAFT_167558</name>
</gene>
<dbReference type="Gene3D" id="1.25.10.10">
    <property type="entry name" value="Leucine-rich Repeat Variant"/>
    <property type="match status" value="1"/>
</dbReference>
<dbReference type="OrthoDB" id="5574718at2759"/>
<dbReference type="InterPro" id="IPR011989">
    <property type="entry name" value="ARM-like"/>
</dbReference>
<protein>
    <recommendedName>
        <fullName evidence="3">UNC-45/Cro1/She4 central domain-containing protein</fullName>
    </recommendedName>
</protein>
<dbReference type="EMBL" id="KV453930">
    <property type="protein sequence ID" value="ODV73520.1"/>
    <property type="molecule type" value="Genomic_DNA"/>
</dbReference>
<evidence type="ECO:0000313" key="6">
    <source>
        <dbReference type="Proteomes" id="UP000038830"/>
    </source>
</evidence>